<feature type="domain" description="SnoaL-like" evidence="1">
    <location>
        <begin position="4"/>
        <end position="133"/>
    </location>
</feature>
<dbReference type="EMBL" id="FNCG01000007">
    <property type="protein sequence ID" value="SDH20159.1"/>
    <property type="molecule type" value="Genomic_DNA"/>
</dbReference>
<evidence type="ECO:0000259" key="1">
    <source>
        <dbReference type="Pfam" id="PF13577"/>
    </source>
</evidence>
<dbReference type="Pfam" id="PF13577">
    <property type="entry name" value="SnoaL_4"/>
    <property type="match status" value="1"/>
</dbReference>
<dbReference type="STRING" id="551996.SAMN05192573_107193"/>
<protein>
    <submittedName>
        <fullName evidence="2">SnoaL-like domain-containing protein</fullName>
    </submittedName>
</protein>
<evidence type="ECO:0000313" key="2">
    <source>
        <dbReference type="EMBL" id="SDH20159.1"/>
    </source>
</evidence>
<dbReference type="InterPro" id="IPR032710">
    <property type="entry name" value="NTF2-like_dom_sf"/>
</dbReference>
<sequence length="145" mass="16590">MDIQELADRLELSALVDQISILADKKDFSSQVQQFTEDAITEMTVDGKIIMQLQGRQAMAEAFKEFNRNFEVAFHLNGQHTVFIKNEDAEGTLYSQITTISIENGVKIKSTIGAIYHDKYIRVNGKWLLCERKGDFVWQDKRALS</sequence>
<proteinExistence type="predicted"/>
<dbReference type="RefSeq" id="WP_091168882.1">
    <property type="nucleotide sequence ID" value="NZ_FNCG01000007.1"/>
</dbReference>
<dbReference type="Proteomes" id="UP000199705">
    <property type="component" value="Unassembled WGS sequence"/>
</dbReference>
<dbReference type="SUPFAM" id="SSF54427">
    <property type="entry name" value="NTF2-like"/>
    <property type="match status" value="1"/>
</dbReference>
<dbReference type="Gene3D" id="3.10.450.50">
    <property type="match status" value="1"/>
</dbReference>
<reference evidence="3" key="1">
    <citation type="submission" date="2016-10" db="EMBL/GenBank/DDBJ databases">
        <authorList>
            <person name="Varghese N."/>
            <person name="Submissions S."/>
        </authorList>
    </citation>
    <scope>NUCLEOTIDE SEQUENCE [LARGE SCALE GENOMIC DNA]</scope>
    <source>
        <strain evidence="3">Gh-67</strain>
    </source>
</reference>
<dbReference type="AlphaFoldDB" id="A0A1G8AGZ9"/>
<evidence type="ECO:0000313" key="3">
    <source>
        <dbReference type="Proteomes" id="UP000199705"/>
    </source>
</evidence>
<gene>
    <name evidence="2" type="ORF">SAMN05192573_107193</name>
</gene>
<keyword evidence="3" id="KW-1185">Reference proteome</keyword>
<organism evidence="2 3">
    <name type="scientific">Mucilaginibacter gossypii</name>
    <dbReference type="NCBI Taxonomy" id="551996"/>
    <lineage>
        <taxon>Bacteria</taxon>
        <taxon>Pseudomonadati</taxon>
        <taxon>Bacteroidota</taxon>
        <taxon>Sphingobacteriia</taxon>
        <taxon>Sphingobacteriales</taxon>
        <taxon>Sphingobacteriaceae</taxon>
        <taxon>Mucilaginibacter</taxon>
    </lineage>
</organism>
<accession>A0A1G8AGZ9</accession>
<name>A0A1G8AGZ9_9SPHI</name>
<dbReference type="InterPro" id="IPR037401">
    <property type="entry name" value="SnoaL-like"/>
</dbReference>